<dbReference type="RefSeq" id="WP_261694638.1">
    <property type="nucleotide sequence ID" value="NZ_CP104694.1"/>
</dbReference>
<feature type="coiled-coil region" evidence="1">
    <location>
        <begin position="123"/>
        <end position="163"/>
    </location>
</feature>
<keyword evidence="3" id="KW-0472">Membrane</keyword>
<accession>A0ABY6BC99</accession>
<dbReference type="Proteomes" id="UP001064632">
    <property type="component" value="Chromosome"/>
</dbReference>
<protein>
    <recommendedName>
        <fullName evidence="6">Cell division and transport-associated protein TolA</fullName>
    </recommendedName>
</protein>
<sequence length="278" mass="31273">MQTSNSDNLRSFVFSTLLHAGVFGLLTLSVWWTRKEIQVAIPGPIIEATLVGAPRSAPPPKPTKPAPKPVEPKPVEEKPKVDEPTPEPRKEDRKDQEKITDKIALEKAAADAKVQDELRKKEQFELTEKLAKAEAEKKRKLEEEKLKQQKEMKARELAKAKKDEARYMEQLMQGEEARSGQEGQDESLEAEYYAAIQSAVTLKWMRPEGTPPGIRCTLEIIQIIGGEVTQAVVVSPCNADELTRRSLEQAPMAASPLPYAGYETVFKRKIRFEFTYDG</sequence>
<evidence type="ECO:0000313" key="4">
    <source>
        <dbReference type="EMBL" id="UXI67668.1"/>
    </source>
</evidence>
<evidence type="ECO:0000256" key="1">
    <source>
        <dbReference type="SAM" id="Coils"/>
    </source>
</evidence>
<feature type="compositionally biased region" description="Basic and acidic residues" evidence="2">
    <location>
        <begin position="70"/>
        <end position="99"/>
    </location>
</feature>
<evidence type="ECO:0000313" key="5">
    <source>
        <dbReference type="Proteomes" id="UP001064632"/>
    </source>
</evidence>
<keyword evidence="3" id="KW-1133">Transmembrane helix</keyword>
<organism evidence="4 5">
    <name type="scientific">Tahibacter amnicola</name>
    <dbReference type="NCBI Taxonomy" id="2976241"/>
    <lineage>
        <taxon>Bacteria</taxon>
        <taxon>Pseudomonadati</taxon>
        <taxon>Pseudomonadota</taxon>
        <taxon>Gammaproteobacteria</taxon>
        <taxon>Lysobacterales</taxon>
        <taxon>Rhodanobacteraceae</taxon>
        <taxon>Tahibacter</taxon>
    </lineage>
</organism>
<keyword evidence="5" id="KW-1185">Reference proteome</keyword>
<feature type="transmembrane region" description="Helical" evidence="3">
    <location>
        <begin position="12"/>
        <end position="32"/>
    </location>
</feature>
<feature type="compositionally biased region" description="Pro residues" evidence="2">
    <location>
        <begin position="56"/>
        <end position="69"/>
    </location>
</feature>
<proteinExistence type="predicted"/>
<keyword evidence="1" id="KW-0175">Coiled coil</keyword>
<reference evidence="4" key="1">
    <citation type="submission" date="2022-09" db="EMBL/GenBank/DDBJ databases">
        <title>Tahibacter sp. nov., isolated from a fresh water.</title>
        <authorList>
            <person name="Baek J.H."/>
            <person name="Lee J.K."/>
            <person name="Kim J.M."/>
            <person name="Jeon C.O."/>
        </authorList>
    </citation>
    <scope>NUCLEOTIDE SEQUENCE</scope>
    <source>
        <strain evidence="4">W38</strain>
    </source>
</reference>
<dbReference type="SUPFAM" id="SSF74653">
    <property type="entry name" value="TolA/TonB C-terminal domain"/>
    <property type="match status" value="1"/>
</dbReference>
<feature type="region of interest" description="Disordered" evidence="2">
    <location>
        <begin position="52"/>
        <end position="99"/>
    </location>
</feature>
<evidence type="ECO:0000256" key="2">
    <source>
        <dbReference type="SAM" id="MobiDB-lite"/>
    </source>
</evidence>
<name>A0ABY6BC99_9GAMM</name>
<evidence type="ECO:0008006" key="6">
    <source>
        <dbReference type="Google" id="ProtNLM"/>
    </source>
</evidence>
<gene>
    <name evidence="4" type="ORF">N4264_23485</name>
</gene>
<dbReference type="Gene3D" id="3.30.1150.10">
    <property type="match status" value="1"/>
</dbReference>
<dbReference type="EMBL" id="CP104694">
    <property type="protein sequence ID" value="UXI67668.1"/>
    <property type="molecule type" value="Genomic_DNA"/>
</dbReference>
<evidence type="ECO:0000256" key="3">
    <source>
        <dbReference type="SAM" id="Phobius"/>
    </source>
</evidence>
<keyword evidence="3" id="KW-0812">Transmembrane</keyword>